<keyword evidence="4 14" id="KW-0812">Transmembrane</keyword>
<keyword evidence="8" id="KW-0406">Ion transport</keyword>
<dbReference type="Pfam" id="PF00999">
    <property type="entry name" value="Na_H_Exchanger"/>
    <property type="match status" value="1"/>
</dbReference>
<evidence type="ECO:0000256" key="8">
    <source>
        <dbReference type="ARBA" id="ARBA00023065"/>
    </source>
</evidence>
<protein>
    <recommendedName>
        <fullName evidence="15">Cation/H+ exchanger transmembrane domain-containing protein</fullName>
    </recommendedName>
</protein>
<dbReference type="EMBL" id="JANJYJ010000009">
    <property type="protein sequence ID" value="KAK3189816.1"/>
    <property type="molecule type" value="Genomic_DNA"/>
</dbReference>
<comment type="catalytic activity">
    <reaction evidence="12">
        <text>K(+)(in) + H(+)(out) = K(+)(out) + H(+)(in)</text>
        <dbReference type="Rhea" id="RHEA:29467"/>
        <dbReference type="ChEBI" id="CHEBI:15378"/>
        <dbReference type="ChEBI" id="CHEBI:29103"/>
    </reaction>
</comment>
<keyword evidence="6 14" id="KW-1133">Transmembrane helix</keyword>
<keyword evidence="3" id="KW-0633">Potassium transport</keyword>
<feature type="transmembrane region" description="Helical" evidence="14">
    <location>
        <begin position="102"/>
        <end position="122"/>
    </location>
</feature>
<evidence type="ECO:0000256" key="4">
    <source>
        <dbReference type="ARBA" id="ARBA00022692"/>
    </source>
</evidence>
<keyword evidence="10" id="KW-0739">Sodium transport</keyword>
<keyword evidence="7" id="KW-0915">Sodium</keyword>
<dbReference type="AlphaFoldDB" id="A0AAD9ZTY9"/>
<keyword evidence="5" id="KW-0630">Potassium</keyword>
<keyword evidence="17" id="KW-1185">Reference proteome</keyword>
<comment type="catalytic activity">
    <reaction evidence="11">
        <text>Na(+)(in) + H(+)(out) = Na(+)(out) + H(+)(in)</text>
        <dbReference type="Rhea" id="RHEA:29419"/>
        <dbReference type="ChEBI" id="CHEBI:15378"/>
        <dbReference type="ChEBI" id="CHEBI:29101"/>
    </reaction>
</comment>
<evidence type="ECO:0000256" key="7">
    <source>
        <dbReference type="ARBA" id="ARBA00023053"/>
    </source>
</evidence>
<dbReference type="GO" id="GO:0015386">
    <property type="term" value="F:potassium:proton antiporter activity"/>
    <property type="evidence" value="ECO:0007669"/>
    <property type="project" value="TreeGrafter"/>
</dbReference>
<evidence type="ECO:0000256" key="11">
    <source>
        <dbReference type="ARBA" id="ARBA00047524"/>
    </source>
</evidence>
<evidence type="ECO:0000256" key="6">
    <source>
        <dbReference type="ARBA" id="ARBA00022989"/>
    </source>
</evidence>
<evidence type="ECO:0000259" key="15">
    <source>
        <dbReference type="Pfam" id="PF00999"/>
    </source>
</evidence>
<dbReference type="PANTHER" id="PTHR10110:SF159">
    <property type="entry name" value="SODIUM_HYDROGEN EXCHANGER 3"/>
    <property type="match status" value="1"/>
</dbReference>
<evidence type="ECO:0000256" key="13">
    <source>
        <dbReference type="SAM" id="MobiDB-lite"/>
    </source>
</evidence>
<evidence type="ECO:0000313" key="17">
    <source>
        <dbReference type="Proteomes" id="UP001281410"/>
    </source>
</evidence>
<feature type="region of interest" description="Disordered" evidence="13">
    <location>
        <begin position="153"/>
        <end position="178"/>
    </location>
</feature>
<evidence type="ECO:0000256" key="2">
    <source>
        <dbReference type="ARBA" id="ARBA00022448"/>
    </source>
</evidence>
<keyword evidence="2" id="KW-0813">Transport</keyword>
<dbReference type="InterPro" id="IPR006153">
    <property type="entry name" value="Cation/H_exchanger_TM"/>
</dbReference>
<accession>A0AAD9ZTY9</accession>
<feature type="domain" description="Cation/H+ exchanger transmembrane" evidence="15">
    <location>
        <begin position="23"/>
        <end position="128"/>
    </location>
</feature>
<keyword evidence="9 14" id="KW-0472">Membrane</keyword>
<evidence type="ECO:0000256" key="12">
    <source>
        <dbReference type="ARBA" id="ARBA00047912"/>
    </source>
</evidence>
<dbReference type="Proteomes" id="UP001281410">
    <property type="component" value="Unassembled WGS sequence"/>
</dbReference>
<organism evidence="16 17">
    <name type="scientific">Dipteronia sinensis</name>
    <dbReference type="NCBI Taxonomy" id="43782"/>
    <lineage>
        <taxon>Eukaryota</taxon>
        <taxon>Viridiplantae</taxon>
        <taxon>Streptophyta</taxon>
        <taxon>Embryophyta</taxon>
        <taxon>Tracheophyta</taxon>
        <taxon>Spermatophyta</taxon>
        <taxon>Magnoliopsida</taxon>
        <taxon>eudicotyledons</taxon>
        <taxon>Gunneridae</taxon>
        <taxon>Pentapetalae</taxon>
        <taxon>rosids</taxon>
        <taxon>malvids</taxon>
        <taxon>Sapindales</taxon>
        <taxon>Sapindaceae</taxon>
        <taxon>Hippocastanoideae</taxon>
        <taxon>Acereae</taxon>
        <taxon>Dipteronia</taxon>
    </lineage>
</organism>
<dbReference type="GO" id="GO:0005886">
    <property type="term" value="C:plasma membrane"/>
    <property type="evidence" value="ECO:0007669"/>
    <property type="project" value="TreeGrafter"/>
</dbReference>
<dbReference type="InterPro" id="IPR018422">
    <property type="entry name" value="Cation/H_exchanger_CPA1"/>
</dbReference>
<comment type="subcellular location">
    <subcellularLocation>
        <location evidence="1">Membrane</location>
        <topology evidence="1">Multi-pass membrane protein</topology>
    </subcellularLocation>
</comment>
<evidence type="ECO:0000256" key="10">
    <source>
        <dbReference type="ARBA" id="ARBA00023201"/>
    </source>
</evidence>
<dbReference type="GO" id="GO:0098719">
    <property type="term" value="P:sodium ion import across plasma membrane"/>
    <property type="evidence" value="ECO:0007669"/>
    <property type="project" value="TreeGrafter"/>
</dbReference>
<evidence type="ECO:0000256" key="14">
    <source>
        <dbReference type="SAM" id="Phobius"/>
    </source>
</evidence>
<gene>
    <name evidence="16" type="ORF">Dsin_029377</name>
</gene>
<evidence type="ECO:0000256" key="5">
    <source>
        <dbReference type="ARBA" id="ARBA00022958"/>
    </source>
</evidence>
<evidence type="ECO:0000313" key="16">
    <source>
        <dbReference type="EMBL" id="KAK3189816.1"/>
    </source>
</evidence>
<dbReference type="PANTHER" id="PTHR10110">
    <property type="entry name" value="SODIUM/HYDROGEN EXCHANGER"/>
    <property type="match status" value="1"/>
</dbReference>
<evidence type="ECO:0000256" key="9">
    <source>
        <dbReference type="ARBA" id="ARBA00023136"/>
    </source>
</evidence>
<sequence length="230" mass="24988">MGRAFHLSACGLHHPASGFAVHPGKSIGLSAVLSGLVLVGRAAFVFPLSFIYNLTMKSPSEKIDFKQQVTIWMAGLMRGAVSMALAYNQFTTSGYTKVHGNALMITSTITIVLFSTVVFGLMTKPLVRILLPSPKNLSRMLSSEPCTPKSCTVPLLGNGHDSEANQKSPDGPPRPTSLRMLLSTPSHTVHYYWRKFDNAFMRPVFGGLGFVPMVPGSPIEQSVPVVQQWQ</sequence>
<dbReference type="GO" id="GO:0051453">
    <property type="term" value="P:regulation of intracellular pH"/>
    <property type="evidence" value="ECO:0007669"/>
    <property type="project" value="TreeGrafter"/>
</dbReference>
<comment type="caution">
    <text evidence="16">The sequence shown here is derived from an EMBL/GenBank/DDBJ whole genome shotgun (WGS) entry which is preliminary data.</text>
</comment>
<dbReference type="GO" id="GO:0015385">
    <property type="term" value="F:sodium:proton antiporter activity"/>
    <property type="evidence" value="ECO:0007669"/>
    <property type="project" value="InterPro"/>
</dbReference>
<name>A0AAD9ZTY9_9ROSI</name>
<feature type="transmembrane region" description="Helical" evidence="14">
    <location>
        <begin position="71"/>
        <end position="90"/>
    </location>
</feature>
<evidence type="ECO:0000256" key="3">
    <source>
        <dbReference type="ARBA" id="ARBA00022538"/>
    </source>
</evidence>
<evidence type="ECO:0000256" key="1">
    <source>
        <dbReference type="ARBA" id="ARBA00004141"/>
    </source>
</evidence>
<proteinExistence type="predicted"/>
<feature type="transmembrane region" description="Helical" evidence="14">
    <location>
        <begin position="30"/>
        <end position="51"/>
    </location>
</feature>
<reference evidence="16" key="1">
    <citation type="journal article" date="2023" name="Plant J.">
        <title>Genome sequences and population genomics provide insights into the demographic history, inbreeding, and mutation load of two 'living fossil' tree species of Dipteronia.</title>
        <authorList>
            <person name="Feng Y."/>
            <person name="Comes H.P."/>
            <person name="Chen J."/>
            <person name="Zhu S."/>
            <person name="Lu R."/>
            <person name="Zhang X."/>
            <person name="Li P."/>
            <person name="Qiu J."/>
            <person name="Olsen K.M."/>
            <person name="Qiu Y."/>
        </authorList>
    </citation>
    <scope>NUCLEOTIDE SEQUENCE</scope>
    <source>
        <strain evidence="16">NBL</strain>
    </source>
</reference>